<keyword evidence="9" id="KW-1185">Reference proteome</keyword>
<dbReference type="InterPro" id="IPR019465">
    <property type="entry name" value="Cog5"/>
</dbReference>
<organism evidence="7 9">
    <name type="scientific">Metarhizium rileyi (strain RCEF 4871)</name>
    <name type="common">Nomuraea rileyi</name>
    <dbReference type="NCBI Taxonomy" id="1649241"/>
    <lineage>
        <taxon>Eukaryota</taxon>
        <taxon>Fungi</taxon>
        <taxon>Dikarya</taxon>
        <taxon>Ascomycota</taxon>
        <taxon>Pezizomycotina</taxon>
        <taxon>Sordariomycetes</taxon>
        <taxon>Hypocreomycetidae</taxon>
        <taxon>Hypocreales</taxon>
        <taxon>Clavicipitaceae</taxon>
        <taxon>Metarhizium</taxon>
    </lineage>
</organism>
<keyword evidence="3" id="KW-0333">Golgi apparatus</keyword>
<evidence type="ECO:0000313" key="8">
    <source>
        <dbReference type="EMBL" id="TWU70844.1"/>
    </source>
</evidence>
<dbReference type="STRING" id="1081105.A0A166Y364"/>
<evidence type="ECO:0000256" key="3">
    <source>
        <dbReference type="ARBA" id="ARBA00023034"/>
    </source>
</evidence>
<name>A0A166Y364_METRR</name>
<evidence type="ECO:0000256" key="4">
    <source>
        <dbReference type="ARBA" id="ARBA00023136"/>
    </source>
</evidence>
<dbReference type="GO" id="GO:0017119">
    <property type="term" value="C:Golgi transport complex"/>
    <property type="evidence" value="ECO:0007669"/>
    <property type="project" value="InterPro"/>
</dbReference>
<evidence type="ECO:0000256" key="1">
    <source>
        <dbReference type="ARBA" id="ARBA00004395"/>
    </source>
</evidence>
<comment type="caution">
    <text evidence="7">The sequence shown here is derived from an EMBL/GenBank/DDBJ whole genome shotgun (WGS) entry which is preliminary data.</text>
</comment>
<dbReference type="InterPro" id="IPR048485">
    <property type="entry name" value="COG5_helical"/>
</dbReference>
<dbReference type="EMBL" id="AZHC01000035">
    <property type="protein sequence ID" value="OAA36478.1"/>
    <property type="molecule type" value="Genomic_DNA"/>
</dbReference>
<reference evidence="8" key="3">
    <citation type="journal article" date="2019" name="Microbiol. Resour. Announc.">
        <title>Genome Sequence of Metarhizium rileyi, a Microbial Control Agent for Lepidoptera.</title>
        <authorList>
            <person name="Binneck E."/>
            <person name="Lastra C.C.L."/>
            <person name="Sosa-Gomez D.R."/>
        </authorList>
    </citation>
    <scope>NUCLEOTIDE SEQUENCE</scope>
    <source>
        <strain evidence="8">Cep018-CH2</strain>
    </source>
</reference>
<reference evidence="10" key="2">
    <citation type="submission" date="2018-12" db="EMBL/GenBank/DDBJ databases">
        <title>The complete genome of Metarhizium rileyi, a key fungal pathogen of Lepidoptera.</title>
        <authorList>
            <person name="Binneck E."/>
            <person name="Lastra C.C.L."/>
            <person name="Sosa-Gomez D.R."/>
        </authorList>
    </citation>
    <scope>NUCLEOTIDE SEQUENCE [LARGE SCALE GENOMIC DNA]</scope>
    <source>
        <strain evidence="10">Cep018-CH2</strain>
    </source>
</reference>
<evidence type="ECO:0000259" key="5">
    <source>
        <dbReference type="Pfam" id="PF10392"/>
    </source>
</evidence>
<dbReference type="Pfam" id="PF20649">
    <property type="entry name" value="COG5_C"/>
    <property type="match status" value="1"/>
</dbReference>
<dbReference type="Proteomes" id="UP000243498">
    <property type="component" value="Unassembled WGS sequence"/>
</dbReference>
<evidence type="ECO:0000313" key="9">
    <source>
        <dbReference type="Proteomes" id="UP000243498"/>
    </source>
</evidence>
<keyword evidence="4" id="KW-0472">Membrane</keyword>
<feature type="domain" description="Conserved oligomeric Golgi complex subunit 5 N-terminal" evidence="5">
    <location>
        <begin position="19"/>
        <end position="151"/>
    </location>
</feature>
<dbReference type="PANTHER" id="PTHR13228">
    <property type="entry name" value="CONSERVED OLIGOMERIC GOLGI COMPLEX COMPONENT 5"/>
    <property type="match status" value="1"/>
</dbReference>
<protein>
    <recommendedName>
        <fullName evidence="2">Conserved oligomeric Golgi complex subunit 5</fullName>
    </recommendedName>
</protein>
<dbReference type="OMA" id="YFWRTLA"/>
<feature type="domain" description="Conserved oligomeric Golgi complex subunit 5 helical" evidence="6">
    <location>
        <begin position="196"/>
        <end position="401"/>
    </location>
</feature>
<proteinExistence type="predicted"/>
<gene>
    <name evidence="8" type="ORF">ED733_001739</name>
    <name evidence="7" type="ORF">NOR_07557</name>
</gene>
<evidence type="ECO:0000256" key="2">
    <source>
        <dbReference type="ARBA" id="ARBA00020974"/>
    </source>
</evidence>
<dbReference type="Pfam" id="PF10392">
    <property type="entry name" value="COG5_N"/>
    <property type="match status" value="1"/>
</dbReference>
<evidence type="ECO:0000259" key="6">
    <source>
        <dbReference type="Pfam" id="PF20649"/>
    </source>
</evidence>
<sequence length="442" mass="48649">MAADLSTTQPDEPSYIDYEAFLSPDFSPSQFANTLIVSTNNPNDTPLDLSTPLSRVLFDAQEVDSHIDLLTTRSAVPLLEYTRIQNEASKRIVSTLDTQIKSLDDSYKQLEKQVIVKHAEADEVRQVALRLWETLRLGRSVGRCLQLGRQLEVQQSEQGGLGTKEDHAALVRCSYTILSLREVIDAKDPGEEGHGLSKVDAIRALQDTVISPIERSVRETAERLIRDFSIPSTTTFAQGEEARARLESAMVVLYLLSPTCGVKPDRWSPRLLLTALDTYIRSSLQTSITLLSRSLGQLPSLDRALSEVTSKCQNIVALEIILHANKPPAHPLVAVSSTHKQPSLIQPLLAHLETGSLASYFWRTMAGSLASRVQDIVNRGGVVARSLKSNKTNVADAIRQAVIKGSQPPGAFVTGRNKEKAAEVRWDREIAVMVASVTNNLR</sequence>
<evidence type="ECO:0000313" key="7">
    <source>
        <dbReference type="EMBL" id="OAA36478.1"/>
    </source>
</evidence>
<accession>A0A5C6G0C4</accession>
<dbReference type="EMBL" id="SBHS01000060">
    <property type="protein sequence ID" value="TWU70844.1"/>
    <property type="molecule type" value="Genomic_DNA"/>
</dbReference>
<dbReference type="Proteomes" id="UP000317257">
    <property type="component" value="Unassembled WGS sequence"/>
</dbReference>
<dbReference type="GO" id="GO:0006891">
    <property type="term" value="P:intra-Golgi vesicle-mediated transport"/>
    <property type="evidence" value="ECO:0007669"/>
    <property type="project" value="InterPro"/>
</dbReference>
<dbReference type="InterPro" id="IPR049176">
    <property type="entry name" value="COG5_N"/>
</dbReference>
<accession>A0A166Y364</accession>
<comment type="subcellular location">
    <subcellularLocation>
        <location evidence="1">Golgi apparatus membrane</location>
        <topology evidence="1">Peripheral membrane protein</topology>
    </subcellularLocation>
</comment>
<reference evidence="7 9" key="1">
    <citation type="journal article" date="2016" name="Genome Biol. Evol.">
        <title>Divergent and convergent evolution of fungal pathogenicity.</title>
        <authorList>
            <person name="Shang Y."/>
            <person name="Xiao G."/>
            <person name="Zheng P."/>
            <person name="Cen K."/>
            <person name="Zhan S."/>
            <person name="Wang C."/>
        </authorList>
    </citation>
    <scope>NUCLEOTIDE SEQUENCE [LARGE SCALE GENOMIC DNA]</scope>
    <source>
        <strain evidence="7 9">RCEF 4871</strain>
    </source>
</reference>
<evidence type="ECO:0000313" key="10">
    <source>
        <dbReference type="Proteomes" id="UP000317257"/>
    </source>
</evidence>
<dbReference type="GO" id="GO:0000139">
    <property type="term" value="C:Golgi membrane"/>
    <property type="evidence" value="ECO:0007669"/>
    <property type="project" value="UniProtKB-SubCell"/>
</dbReference>
<dbReference type="PANTHER" id="PTHR13228:SF3">
    <property type="entry name" value="CONSERVED OLIGOMERIC GOLGI COMPLEX SUBUNIT 5"/>
    <property type="match status" value="1"/>
</dbReference>
<dbReference type="OrthoDB" id="18786at2759"/>
<dbReference type="AlphaFoldDB" id="A0A166Y364"/>